<feature type="transmembrane region" description="Helical" evidence="2">
    <location>
        <begin position="157"/>
        <end position="177"/>
    </location>
</feature>
<dbReference type="Proteomes" id="UP001274830">
    <property type="component" value="Unassembled WGS sequence"/>
</dbReference>
<reference evidence="3" key="1">
    <citation type="submission" date="2023-07" db="EMBL/GenBank/DDBJ databases">
        <title>Black Yeasts Isolated from many extreme environments.</title>
        <authorList>
            <person name="Coleine C."/>
            <person name="Stajich J.E."/>
            <person name="Selbmann L."/>
        </authorList>
    </citation>
    <scope>NUCLEOTIDE SEQUENCE</scope>
    <source>
        <strain evidence="3">CCFEE 5485</strain>
    </source>
</reference>
<dbReference type="EMBL" id="JAUTXT010000001">
    <property type="protein sequence ID" value="KAK3680257.1"/>
    <property type="molecule type" value="Genomic_DNA"/>
</dbReference>
<evidence type="ECO:0000313" key="3">
    <source>
        <dbReference type="EMBL" id="KAK3680257.1"/>
    </source>
</evidence>
<protein>
    <submittedName>
        <fullName evidence="3">Uncharacterized protein</fullName>
    </submittedName>
</protein>
<evidence type="ECO:0000256" key="2">
    <source>
        <dbReference type="SAM" id="Phobius"/>
    </source>
</evidence>
<name>A0AAE0WY26_9PEZI</name>
<organism evidence="3 4">
    <name type="scientific">Recurvomyces mirabilis</name>
    <dbReference type="NCBI Taxonomy" id="574656"/>
    <lineage>
        <taxon>Eukaryota</taxon>
        <taxon>Fungi</taxon>
        <taxon>Dikarya</taxon>
        <taxon>Ascomycota</taxon>
        <taxon>Pezizomycotina</taxon>
        <taxon>Dothideomycetes</taxon>
        <taxon>Dothideomycetidae</taxon>
        <taxon>Mycosphaerellales</taxon>
        <taxon>Teratosphaeriaceae</taxon>
        <taxon>Recurvomyces</taxon>
    </lineage>
</organism>
<keyword evidence="2" id="KW-0812">Transmembrane</keyword>
<feature type="compositionally biased region" description="Polar residues" evidence="1">
    <location>
        <begin position="1"/>
        <end position="39"/>
    </location>
</feature>
<dbReference type="AlphaFoldDB" id="A0AAE0WY26"/>
<keyword evidence="2" id="KW-1133">Transmembrane helix</keyword>
<comment type="caution">
    <text evidence="3">The sequence shown here is derived from an EMBL/GenBank/DDBJ whole genome shotgun (WGS) entry which is preliminary data.</text>
</comment>
<feature type="region of interest" description="Disordered" evidence="1">
    <location>
        <begin position="1"/>
        <end position="45"/>
    </location>
</feature>
<keyword evidence="4" id="KW-1185">Reference proteome</keyword>
<proteinExistence type="predicted"/>
<sequence>MTSSTSAGLTAKPSSDKPSSNNTKDQSESSSAGDNTENKLTMIDGPNVDLTDSSAVFNTAARGPANNLQIADAPIAAPTTGVIVFSSGATKYIIKFPDHVKTAPVVTPAVKETQAIKAEVFTAACGLVALVLSNFALESCEPRSQDYGTESTILILFRRLLSICGVTGLLVLCMSLARMEMMFIDAIVASAFGKAA</sequence>
<evidence type="ECO:0000256" key="1">
    <source>
        <dbReference type="SAM" id="MobiDB-lite"/>
    </source>
</evidence>
<keyword evidence="2" id="KW-0472">Membrane</keyword>
<gene>
    <name evidence="3" type="ORF">LTR78_000635</name>
</gene>
<accession>A0AAE0WY26</accession>
<evidence type="ECO:0000313" key="4">
    <source>
        <dbReference type="Proteomes" id="UP001274830"/>
    </source>
</evidence>